<reference evidence="1 2" key="1">
    <citation type="journal article" date="2015" name="Genome Announc.">
        <title>Draft Genome of the Euendolithic (true boring) Cyanobacterium Mastigocoleus testarum strain BC008.</title>
        <authorList>
            <person name="Guida B.S."/>
            <person name="Garcia-Pichel F."/>
        </authorList>
    </citation>
    <scope>NUCLEOTIDE SEQUENCE [LARGE SCALE GENOMIC DNA]</scope>
    <source>
        <strain evidence="1 2">BC008</strain>
    </source>
</reference>
<dbReference type="EMBL" id="LMTZ01000161">
    <property type="protein sequence ID" value="KST62242.1"/>
    <property type="molecule type" value="Genomic_DNA"/>
</dbReference>
<proteinExistence type="predicted"/>
<evidence type="ECO:0000313" key="1">
    <source>
        <dbReference type="EMBL" id="KST62242.1"/>
    </source>
</evidence>
<keyword evidence="2" id="KW-1185">Reference proteome</keyword>
<evidence type="ECO:0000313" key="2">
    <source>
        <dbReference type="Proteomes" id="UP000053372"/>
    </source>
</evidence>
<accession>A0A0V7ZCL5</accession>
<dbReference type="Proteomes" id="UP000053372">
    <property type="component" value="Unassembled WGS sequence"/>
</dbReference>
<sequence length="121" mass="14653">MAMKNLRYLRLLNKTALEYEYDLTDQINMRLEPFGPHCPEKEKEEIAAAEEAEFLFKHPRSNECEIYYLNEECAETLEPYLKIQEQSPLSKLHIKFMLKQKKQLPKELEEFLERNKEIYCY</sequence>
<dbReference type="AlphaFoldDB" id="A0A0V7ZCL5"/>
<comment type="caution">
    <text evidence="1">The sequence shown here is derived from an EMBL/GenBank/DDBJ whole genome shotgun (WGS) entry which is preliminary data.</text>
</comment>
<name>A0A0V7ZCL5_9CYAN</name>
<gene>
    <name evidence="1" type="ORF">BC008_08720</name>
</gene>
<organism evidence="1 2">
    <name type="scientific">Mastigocoleus testarum BC008</name>
    <dbReference type="NCBI Taxonomy" id="371196"/>
    <lineage>
        <taxon>Bacteria</taxon>
        <taxon>Bacillati</taxon>
        <taxon>Cyanobacteriota</taxon>
        <taxon>Cyanophyceae</taxon>
        <taxon>Nostocales</taxon>
        <taxon>Hapalosiphonaceae</taxon>
        <taxon>Mastigocoleus</taxon>
    </lineage>
</organism>
<protein>
    <submittedName>
        <fullName evidence="1">Uncharacterized protein</fullName>
    </submittedName>
</protein>